<gene>
    <name evidence="2" type="ORF">NDU88_002655</name>
</gene>
<keyword evidence="3" id="KW-1185">Reference proteome</keyword>
<protein>
    <recommendedName>
        <fullName evidence="4">Secreted protein</fullName>
    </recommendedName>
</protein>
<proteinExistence type="predicted"/>
<sequence length="77" mass="8370">MLASSLHGSSACCVVFQLPLTGSGPGGMRQRHHHLRTWTQGLPETQPVGPHEVSGAWTENRHQRWTQEVGDSGATLN</sequence>
<evidence type="ECO:0008006" key="4">
    <source>
        <dbReference type="Google" id="ProtNLM"/>
    </source>
</evidence>
<evidence type="ECO:0000256" key="1">
    <source>
        <dbReference type="SAM" id="MobiDB-lite"/>
    </source>
</evidence>
<dbReference type="EMBL" id="JANPWB010000005">
    <property type="protein sequence ID" value="KAJ1185869.1"/>
    <property type="molecule type" value="Genomic_DNA"/>
</dbReference>
<feature type="region of interest" description="Disordered" evidence="1">
    <location>
        <begin position="39"/>
        <end position="77"/>
    </location>
</feature>
<reference evidence="2" key="1">
    <citation type="journal article" date="2022" name="bioRxiv">
        <title>Sequencing and chromosome-scale assembly of the giantPleurodeles waltlgenome.</title>
        <authorList>
            <person name="Brown T."/>
            <person name="Elewa A."/>
            <person name="Iarovenko S."/>
            <person name="Subramanian E."/>
            <person name="Araus A.J."/>
            <person name="Petzold A."/>
            <person name="Susuki M."/>
            <person name="Suzuki K.-i.T."/>
            <person name="Hayashi T."/>
            <person name="Toyoda A."/>
            <person name="Oliveira C."/>
            <person name="Osipova E."/>
            <person name="Leigh N.D."/>
            <person name="Simon A."/>
            <person name="Yun M.H."/>
        </authorList>
    </citation>
    <scope>NUCLEOTIDE SEQUENCE</scope>
    <source>
        <strain evidence="2">20211129_DDA</strain>
        <tissue evidence="2">Liver</tissue>
    </source>
</reference>
<comment type="caution">
    <text evidence="2">The sequence shown here is derived from an EMBL/GenBank/DDBJ whole genome shotgun (WGS) entry which is preliminary data.</text>
</comment>
<evidence type="ECO:0000313" key="3">
    <source>
        <dbReference type="Proteomes" id="UP001066276"/>
    </source>
</evidence>
<name>A0AAV7U9W1_PLEWA</name>
<dbReference type="Proteomes" id="UP001066276">
    <property type="component" value="Chromosome 3_1"/>
</dbReference>
<accession>A0AAV7U9W1</accession>
<organism evidence="2 3">
    <name type="scientific">Pleurodeles waltl</name>
    <name type="common">Iberian ribbed newt</name>
    <dbReference type="NCBI Taxonomy" id="8319"/>
    <lineage>
        <taxon>Eukaryota</taxon>
        <taxon>Metazoa</taxon>
        <taxon>Chordata</taxon>
        <taxon>Craniata</taxon>
        <taxon>Vertebrata</taxon>
        <taxon>Euteleostomi</taxon>
        <taxon>Amphibia</taxon>
        <taxon>Batrachia</taxon>
        <taxon>Caudata</taxon>
        <taxon>Salamandroidea</taxon>
        <taxon>Salamandridae</taxon>
        <taxon>Pleurodelinae</taxon>
        <taxon>Pleurodeles</taxon>
    </lineage>
</organism>
<dbReference type="AlphaFoldDB" id="A0AAV7U9W1"/>
<evidence type="ECO:0000313" key="2">
    <source>
        <dbReference type="EMBL" id="KAJ1185869.1"/>
    </source>
</evidence>